<dbReference type="Proteomes" id="UP001501612">
    <property type="component" value="Unassembled WGS sequence"/>
</dbReference>
<dbReference type="Gene3D" id="3.40.430.10">
    <property type="entry name" value="Dihydrofolate Reductase, subunit A"/>
    <property type="match status" value="1"/>
</dbReference>
<dbReference type="InterPro" id="IPR024072">
    <property type="entry name" value="DHFR-like_dom_sf"/>
</dbReference>
<reference evidence="2 3" key="1">
    <citation type="journal article" date="2019" name="Int. J. Syst. Evol. Microbiol.">
        <title>The Global Catalogue of Microorganisms (GCM) 10K type strain sequencing project: providing services to taxonomists for standard genome sequencing and annotation.</title>
        <authorList>
            <consortium name="The Broad Institute Genomics Platform"/>
            <consortium name="The Broad Institute Genome Sequencing Center for Infectious Disease"/>
            <person name="Wu L."/>
            <person name="Ma J."/>
        </authorList>
    </citation>
    <scope>NUCLEOTIDE SEQUENCE [LARGE SCALE GENOMIC DNA]</scope>
    <source>
        <strain evidence="2 3">JCM 14046</strain>
    </source>
</reference>
<sequence length="184" mass="19943">MARIVVTTFLSLDGVMDSPGGGEHPRAGWTFQEVAFDEAAYAIKGRETEEATALLLGRVSYDEFAPVWPSMEEFAHYNAIPKFVVSSTLSDPGWHNTSVLRSLDEVAALKQEHDGQIQVHGSARLAQGLAAAGLVDAYHLLTFPVVLGSGKRLFDDGAEQPRLRPVEQATYGNGVTLGVYDVVR</sequence>
<organism evidence="2 3">
    <name type="scientific">Nocardioides lentus</name>
    <dbReference type="NCBI Taxonomy" id="338077"/>
    <lineage>
        <taxon>Bacteria</taxon>
        <taxon>Bacillati</taxon>
        <taxon>Actinomycetota</taxon>
        <taxon>Actinomycetes</taxon>
        <taxon>Propionibacteriales</taxon>
        <taxon>Nocardioidaceae</taxon>
        <taxon>Nocardioides</taxon>
    </lineage>
</organism>
<dbReference type="EMBL" id="BAAAMY010000006">
    <property type="protein sequence ID" value="GAA1924243.1"/>
    <property type="molecule type" value="Genomic_DNA"/>
</dbReference>
<dbReference type="SUPFAM" id="SSF53597">
    <property type="entry name" value="Dihydrofolate reductase-like"/>
    <property type="match status" value="1"/>
</dbReference>
<evidence type="ECO:0000313" key="2">
    <source>
        <dbReference type="EMBL" id="GAA1924243.1"/>
    </source>
</evidence>
<accession>A0ABN2PP37</accession>
<dbReference type="InterPro" id="IPR002734">
    <property type="entry name" value="RibDG_C"/>
</dbReference>
<dbReference type="RefSeq" id="WP_344008105.1">
    <property type="nucleotide sequence ID" value="NZ_BAAAMY010000006.1"/>
</dbReference>
<dbReference type="PANTHER" id="PTHR38011:SF11">
    <property type="entry name" value="2,5-DIAMINO-6-RIBOSYLAMINO-4(3H)-PYRIMIDINONE 5'-PHOSPHATE REDUCTASE"/>
    <property type="match status" value="1"/>
</dbReference>
<name>A0ABN2PP37_9ACTN</name>
<dbReference type="InterPro" id="IPR050765">
    <property type="entry name" value="Riboflavin_Biosynth_HTPR"/>
</dbReference>
<dbReference type="Pfam" id="PF01872">
    <property type="entry name" value="RibD_C"/>
    <property type="match status" value="1"/>
</dbReference>
<dbReference type="PANTHER" id="PTHR38011">
    <property type="entry name" value="DIHYDROFOLATE REDUCTASE FAMILY PROTEIN (AFU_ORTHOLOGUE AFUA_8G06820)"/>
    <property type="match status" value="1"/>
</dbReference>
<comment type="caution">
    <text evidence="2">The sequence shown here is derived from an EMBL/GenBank/DDBJ whole genome shotgun (WGS) entry which is preliminary data.</text>
</comment>
<keyword evidence="3" id="KW-1185">Reference proteome</keyword>
<evidence type="ECO:0000259" key="1">
    <source>
        <dbReference type="Pfam" id="PF01872"/>
    </source>
</evidence>
<gene>
    <name evidence="2" type="ORF">GCM10009737_27370</name>
</gene>
<feature type="domain" description="Bacterial bifunctional deaminase-reductase C-terminal" evidence="1">
    <location>
        <begin position="4"/>
        <end position="177"/>
    </location>
</feature>
<proteinExistence type="predicted"/>
<evidence type="ECO:0000313" key="3">
    <source>
        <dbReference type="Proteomes" id="UP001501612"/>
    </source>
</evidence>
<protein>
    <submittedName>
        <fullName evidence="2">Dihydrofolate reductase family protein</fullName>
    </submittedName>
</protein>